<dbReference type="InterPro" id="IPR011042">
    <property type="entry name" value="6-blade_b-propeller_TolB-like"/>
</dbReference>
<evidence type="ECO:0000313" key="1">
    <source>
        <dbReference type="EMBL" id="GAG19006.1"/>
    </source>
</evidence>
<dbReference type="Gene3D" id="1.10.1330.10">
    <property type="entry name" value="Dockerin domain"/>
    <property type="match status" value="1"/>
</dbReference>
<accession>X0X201</accession>
<dbReference type="SUPFAM" id="SSF63446">
    <property type="entry name" value="Type I dockerin domain"/>
    <property type="match status" value="1"/>
</dbReference>
<organism evidence="1">
    <name type="scientific">marine sediment metagenome</name>
    <dbReference type="NCBI Taxonomy" id="412755"/>
    <lineage>
        <taxon>unclassified sequences</taxon>
        <taxon>metagenomes</taxon>
        <taxon>ecological metagenomes</taxon>
    </lineage>
</organism>
<dbReference type="SUPFAM" id="SSF82171">
    <property type="entry name" value="DPP6 N-terminal domain-like"/>
    <property type="match status" value="1"/>
</dbReference>
<dbReference type="Gene3D" id="2.120.10.30">
    <property type="entry name" value="TolB, C-terminal domain"/>
    <property type="match status" value="1"/>
</dbReference>
<dbReference type="InterPro" id="IPR036439">
    <property type="entry name" value="Dockerin_dom_sf"/>
</dbReference>
<dbReference type="EMBL" id="BARS01032834">
    <property type="protein sequence ID" value="GAG19006.1"/>
    <property type="molecule type" value="Genomic_DNA"/>
</dbReference>
<dbReference type="InterPro" id="IPR018247">
    <property type="entry name" value="EF_Hand_1_Ca_BS"/>
</dbReference>
<feature type="non-terminal residue" evidence="1">
    <location>
        <position position="1"/>
    </location>
</feature>
<evidence type="ECO:0008006" key="2">
    <source>
        <dbReference type="Google" id="ProtNLM"/>
    </source>
</evidence>
<dbReference type="AlphaFoldDB" id="X0X201"/>
<reference evidence="1" key="1">
    <citation type="journal article" date="2014" name="Front. Microbiol.">
        <title>High frequency of phylogenetically diverse reductive dehalogenase-homologous genes in deep subseafloor sedimentary metagenomes.</title>
        <authorList>
            <person name="Kawai M."/>
            <person name="Futagami T."/>
            <person name="Toyoda A."/>
            <person name="Takaki Y."/>
            <person name="Nishi S."/>
            <person name="Hori S."/>
            <person name="Arai W."/>
            <person name="Tsubouchi T."/>
            <person name="Morono Y."/>
            <person name="Uchiyama I."/>
            <person name="Ito T."/>
            <person name="Fujiyama A."/>
            <person name="Inagaki F."/>
            <person name="Takami H."/>
        </authorList>
    </citation>
    <scope>NUCLEOTIDE SEQUENCE</scope>
    <source>
        <strain evidence="1">Expedition CK06-06</strain>
    </source>
</reference>
<name>X0X201_9ZZZZ</name>
<dbReference type="InterPro" id="IPR011659">
    <property type="entry name" value="WD40"/>
</dbReference>
<comment type="caution">
    <text evidence="1">The sequence shown here is derived from an EMBL/GenBank/DDBJ whole genome shotgun (WGS) entry which is preliminary data.</text>
</comment>
<proteinExistence type="predicted"/>
<protein>
    <recommendedName>
        <fullName evidence="2">Dockerin domain-containing protein</fullName>
    </recommendedName>
</protein>
<dbReference type="Pfam" id="PF07676">
    <property type="entry name" value="PD40"/>
    <property type="match status" value="3"/>
</dbReference>
<dbReference type="GO" id="GO:0000272">
    <property type="term" value="P:polysaccharide catabolic process"/>
    <property type="evidence" value="ECO:0007669"/>
    <property type="project" value="InterPro"/>
</dbReference>
<dbReference type="PROSITE" id="PS00018">
    <property type="entry name" value="EF_HAND_1"/>
    <property type="match status" value="1"/>
</dbReference>
<gene>
    <name evidence="1" type="ORF">S01H1_50923</name>
</gene>
<sequence length="261" mass="28263">ADGLLLFFHSNRPGGSGGQDLWVTTRPTTQDPWGEPENLGQPVNSSNYEFFSSISTDGLELYFCSDRPGGLGDWDLWVATRETTNDDWNTPLNLRSPVNSSYLEQTPTISADGVVLFFSSNRPGGFGGTDHWVATRATISEPWGEAVNLGPTVNTSAGEAEANISRDGSTLYFCSTRPGGFGGWDIWQVPIIPIVDFNGDGIVDAADICIMVDHWGTDEPLCDIGPTPLGDGIVDVQDLIVLAEHLFEEVKDPTLIAQWAL</sequence>
<feature type="non-terminal residue" evidence="1">
    <location>
        <position position="261"/>
    </location>
</feature>